<reference evidence="2 3" key="1">
    <citation type="submission" date="2016-04" db="EMBL/GenBank/DDBJ databases">
        <title>Complete genome sequence of Thermococcus siculi type strain RG-20.</title>
        <authorList>
            <person name="Oger P.M."/>
        </authorList>
    </citation>
    <scope>NUCLEOTIDE SEQUENCE [LARGE SCALE GENOMIC DNA]</scope>
    <source>
        <strain evidence="2 3">RG-20</strain>
    </source>
</reference>
<accession>A0A2Z2MLU3</accession>
<evidence type="ECO:0000256" key="1">
    <source>
        <dbReference type="SAM" id="Coils"/>
    </source>
</evidence>
<feature type="coiled-coil region" evidence="1">
    <location>
        <begin position="145"/>
        <end position="180"/>
    </location>
</feature>
<keyword evidence="3" id="KW-1185">Reference proteome</keyword>
<evidence type="ECO:0000313" key="3">
    <source>
        <dbReference type="Proteomes" id="UP000250125"/>
    </source>
</evidence>
<keyword evidence="1" id="KW-0175">Coiled coil</keyword>
<protein>
    <submittedName>
        <fullName evidence="2">Uncharacterized protein</fullName>
    </submittedName>
</protein>
<dbReference type="AlphaFoldDB" id="A0A2Z2MLU3"/>
<dbReference type="Pfam" id="PF19538">
    <property type="entry name" value="DUF6062"/>
    <property type="match status" value="2"/>
</dbReference>
<dbReference type="GeneID" id="33318350"/>
<dbReference type="Proteomes" id="UP000250125">
    <property type="component" value="Chromosome"/>
</dbReference>
<dbReference type="InterPro" id="IPR045706">
    <property type="entry name" value="DUF6062"/>
</dbReference>
<gene>
    <name evidence="2" type="ORF">A3L11_08895</name>
</gene>
<proteinExistence type="predicted"/>
<name>A0A2Z2MLU3_9EURY</name>
<dbReference type="RefSeq" id="WP_088856568.1">
    <property type="nucleotide sequence ID" value="NZ_CP015103.1"/>
</dbReference>
<sequence length="233" mass="26723">MDLVGIYIREAFEGEGCPVCRTLQRFEEEEIGTILYEHVNDPAVREQFKASLGLCPYHAWRLFEVASSNPLYGGLGVAIIYEHMLRAYLESFDGGIVEGKCHLCFLVEEKERLTVTAIAERMDELLPVYRDSKAVLCKRHYELLLGELEKRNPAFVEQLKEIQREKLENLRKLLEGFIENSDYRSERGPSVEESRAIRRSIEALKGLPLGINITNFGAEAKGRRKGIRFGWKV</sequence>
<dbReference type="KEGG" id="tsl:A3L11_08895"/>
<dbReference type="EMBL" id="CP015103">
    <property type="protein sequence ID" value="ASJ09339.1"/>
    <property type="molecule type" value="Genomic_DNA"/>
</dbReference>
<evidence type="ECO:0000313" key="2">
    <source>
        <dbReference type="EMBL" id="ASJ09339.1"/>
    </source>
</evidence>
<organism evidence="2 3">
    <name type="scientific">Thermococcus siculi</name>
    <dbReference type="NCBI Taxonomy" id="72803"/>
    <lineage>
        <taxon>Archaea</taxon>
        <taxon>Methanobacteriati</taxon>
        <taxon>Methanobacteriota</taxon>
        <taxon>Thermococci</taxon>
        <taxon>Thermococcales</taxon>
        <taxon>Thermococcaceae</taxon>
        <taxon>Thermococcus</taxon>
    </lineage>
</organism>
<dbReference type="OrthoDB" id="46237at2157"/>